<proteinExistence type="predicted"/>
<feature type="signal peptide" evidence="1">
    <location>
        <begin position="1"/>
        <end position="42"/>
    </location>
</feature>
<evidence type="ECO:0000313" key="2">
    <source>
        <dbReference type="EMBL" id="MBF6299774.1"/>
    </source>
</evidence>
<sequence>MFTNRINRAPVIPNLHRVRSVAATLCSLAVLAATAAVSTAHADEIGQNSTTATEFGSVVSSHGFAAGWGGIESARFIEYVTEGPTGAPTTVTGILATPAGSPPAGGWPVVAWDHGTRGLGPTCGITTDPKADAPIVRGLLDRGYAVVAPDYLGLGPGAATVHPYLHSRTEATATVDLVRAARRVEPALARRWAVAGVSQGGHATLNTGNIADGYAPELDFRGTAALAPASNVEKIFTLAGPYAPTVPGFDGLTATFAAVLDGVRLVAPDAVTSILTPTGSDVLARIDRRCQPEWQAAADGVSIGSMLNRPVAGSPVADALTRYLEVPTSGYHQPMFVAHGTADRDIPIPITHALLAQFNAAGTKYEFHTYDADHGGIVEAAWPDVLAFVARVLAPA</sequence>
<comment type="caution">
    <text evidence="2">The sequence shown here is derived from an EMBL/GenBank/DDBJ whole genome shotgun (WGS) entry which is preliminary data.</text>
</comment>
<evidence type="ECO:0008006" key="4">
    <source>
        <dbReference type="Google" id="ProtNLM"/>
    </source>
</evidence>
<evidence type="ECO:0000313" key="3">
    <source>
        <dbReference type="Proteomes" id="UP000702209"/>
    </source>
</evidence>
<dbReference type="PANTHER" id="PTHR34853:SF1">
    <property type="entry name" value="LIPASE 5"/>
    <property type="match status" value="1"/>
</dbReference>
<dbReference type="Pfam" id="PF03583">
    <property type="entry name" value="LIP"/>
    <property type="match status" value="1"/>
</dbReference>
<dbReference type="InterPro" id="IPR005152">
    <property type="entry name" value="Lipase_secreted"/>
</dbReference>
<feature type="chain" id="PRO_5047170932" description="Lipase" evidence="1">
    <location>
        <begin position="43"/>
        <end position="396"/>
    </location>
</feature>
<dbReference type="InterPro" id="IPR029058">
    <property type="entry name" value="AB_hydrolase_fold"/>
</dbReference>
<reference evidence="2 3" key="1">
    <citation type="submission" date="2020-10" db="EMBL/GenBank/DDBJ databases">
        <title>Identification of Nocardia species via Next-generation sequencing and recognition of intraspecies genetic diversity.</title>
        <authorList>
            <person name="Li P."/>
            <person name="Li P."/>
            <person name="Lu B."/>
        </authorList>
    </citation>
    <scope>NUCLEOTIDE SEQUENCE [LARGE SCALE GENOMIC DNA]</scope>
    <source>
        <strain evidence="2 3">BJ06-0157</strain>
    </source>
</reference>
<dbReference type="EMBL" id="JADLQX010000014">
    <property type="protein sequence ID" value="MBF6299774.1"/>
    <property type="molecule type" value="Genomic_DNA"/>
</dbReference>
<dbReference type="SUPFAM" id="SSF53474">
    <property type="entry name" value="alpha/beta-Hydrolases"/>
    <property type="match status" value="1"/>
</dbReference>
<dbReference type="Proteomes" id="UP000702209">
    <property type="component" value="Unassembled WGS sequence"/>
</dbReference>
<dbReference type="RefSeq" id="WP_195131026.1">
    <property type="nucleotide sequence ID" value="NZ_JADLQX010000014.1"/>
</dbReference>
<evidence type="ECO:0000256" key="1">
    <source>
        <dbReference type="SAM" id="SignalP"/>
    </source>
</evidence>
<dbReference type="Gene3D" id="3.40.50.1820">
    <property type="entry name" value="alpha/beta hydrolase"/>
    <property type="match status" value="2"/>
</dbReference>
<dbReference type="PANTHER" id="PTHR34853">
    <property type="match status" value="1"/>
</dbReference>
<keyword evidence="1" id="KW-0732">Signal</keyword>
<gene>
    <name evidence="2" type="ORF">IU459_19835</name>
</gene>
<organism evidence="2 3">
    <name type="scientific">Nocardia amamiensis</name>
    <dbReference type="NCBI Taxonomy" id="404578"/>
    <lineage>
        <taxon>Bacteria</taxon>
        <taxon>Bacillati</taxon>
        <taxon>Actinomycetota</taxon>
        <taxon>Actinomycetes</taxon>
        <taxon>Mycobacteriales</taxon>
        <taxon>Nocardiaceae</taxon>
        <taxon>Nocardia</taxon>
    </lineage>
</organism>
<name>A0ABS0CY66_9NOCA</name>
<accession>A0ABS0CY66</accession>
<keyword evidence="3" id="KW-1185">Reference proteome</keyword>
<dbReference type="PIRSF" id="PIRSF029171">
    <property type="entry name" value="Esterase_LipA"/>
    <property type="match status" value="1"/>
</dbReference>
<protein>
    <recommendedName>
        <fullName evidence="4">Lipase</fullName>
    </recommendedName>
</protein>